<proteinExistence type="predicted"/>
<evidence type="ECO:0000313" key="1">
    <source>
        <dbReference type="EMBL" id="KAH3712932.1"/>
    </source>
</evidence>
<dbReference type="AlphaFoldDB" id="A0A9D4HBW6"/>
<keyword evidence="2" id="KW-1185">Reference proteome</keyword>
<accession>A0A9D4HBW6</accession>
<organism evidence="1 2">
    <name type="scientific">Dreissena polymorpha</name>
    <name type="common">Zebra mussel</name>
    <name type="synonym">Mytilus polymorpha</name>
    <dbReference type="NCBI Taxonomy" id="45954"/>
    <lineage>
        <taxon>Eukaryota</taxon>
        <taxon>Metazoa</taxon>
        <taxon>Spiralia</taxon>
        <taxon>Lophotrochozoa</taxon>
        <taxon>Mollusca</taxon>
        <taxon>Bivalvia</taxon>
        <taxon>Autobranchia</taxon>
        <taxon>Heteroconchia</taxon>
        <taxon>Euheterodonta</taxon>
        <taxon>Imparidentia</taxon>
        <taxon>Neoheterodontei</taxon>
        <taxon>Myida</taxon>
        <taxon>Dreissenoidea</taxon>
        <taxon>Dreissenidae</taxon>
        <taxon>Dreissena</taxon>
    </lineage>
</organism>
<sequence length="56" mass="6155">MNVRTGPSNQGTCSHPMNGYHSLIATVLRHEYCLQNTVSPEDDVKNLEGPCQANLL</sequence>
<dbReference type="Proteomes" id="UP000828390">
    <property type="component" value="Unassembled WGS sequence"/>
</dbReference>
<comment type="caution">
    <text evidence="1">The sequence shown here is derived from an EMBL/GenBank/DDBJ whole genome shotgun (WGS) entry which is preliminary data.</text>
</comment>
<protein>
    <submittedName>
        <fullName evidence="1">Uncharacterized protein</fullName>
    </submittedName>
</protein>
<dbReference type="EMBL" id="JAIWYP010000014">
    <property type="protein sequence ID" value="KAH3712932.1"/>
    <property type="molecule type" value="Genomic_DNA"/>
</dbReference>
<gene>
    <name evidence="1" type="ORF">DPMN_072694</name>
</gene>
<evidence type="ECO:0000313" key="2">
    <source>
        <dbReference type="Proteomes" id="UP000828390"/>
    </source>
</evidence>
<reference evidence="1" key="2">
    <citation type="submission" date="2020-11" db="EMBL/GenBank/DDBJ databases">
        <authorList>
            <person name="McCartney M.A."/>
            <person name="Auch B."/>
            <person name="Kono T."/>
            <person name="Mallez S."/>
            <person name="Becker A."/>
            <person name="Gohl D.M."/>
            <person name="Silverstein K.A.T."/>
            <person name="Koren S."/>
            <person name="Bechman K.B."/>
            <person name="Herman A."/>
            <person name="Abrahante J.E."/>
            <person name="Garbe J."/>
        </authorList>
    </citation>
    <scope>NUCLEOTIDE SEQUENCE</scope>
    <source>
        <strain evidence="1">Duluth1</strain>
        <tissue evidence="1">Whole animal</tissue>
    </source>
</reference>
<name>A0A9D4HBW6_DREPO</name>
<reference evidence="1" key="1">
    <citation type="journal article" date="2019" name="bioRxiv">
        <title>The Genome of the Zebra Mussel, Dreissena polymorpha: A Resource for Invasive Species Research.</title>
        <authorList>
            <person name="McCartney M.A."/>
            <person name="Auch B."/>
            <person name="Kono T."/>
            <person name="Mallez S."/>
            <person name="Zhang Y."/>
            <person name="Obille A."/>
            <person name="Becker A."/>
            <person name="Abrahante J.E."/>
            <person name="Garbe J."/>
            <person name="Badalamenti J.P."/>
            <person name="Herman A."/>
            <person name="Mangelson H."/>
            <person name="Liachko I."/>
            <person name="Sullivan S."/>
            <person name="Sone E.D."/>
            <person name="Koren S."/>
            <person name="Silverstein K.A.T."/>
            <person name="Beckman K.B."/>
            <person name="Gohl D.M."/>
        </authorList>
    </citation>
    <scope>NUCLEOTIDE SEQUENCE</scope>
    <source>
        <strain evidence="1">Duluth1</strain>
        <tissue evidence="1">Whole animal</tissue>
    </source>
</reference>